<protein>
    <submittedName>
        <fullName evidence="1">Uncharacterized protein</fullName>
    </submittedName>
</protein>
<reference evidence="1" key="1">
    <citation type="journal article" date="2014" name="Microbiology">
        <title>A 2,4-dichlorophenoxyacetic acid degradation plasmid pM7012 discloses distribution of an unclassified megaplasmid group across bacterial species.</title>
        <authorList>
            <person name="Sakai Y."/>
            <person name="Ogawa N."/>
            <person name="Shimomura Y."/>
            <person name="Fujii T."/>
        </authorList>
    </citation>
    <scope>NUCLEOTIDE SEQUENCE</scope>
    <source>
        <strain evidence="1">M701</strain>
    </source>
</reference>
<proteinExistence type="predicted"/>
<dbReference type="AlphaFoldDB" id="V5YND6"/>
<dbReference type="RefSeq" id="WP_023842638.1">
    <property type="nucleotide sequence ID" value="NC_022995.1"/>
</dbReference>
<organism evidence="1">
    <name type="scientific">Burkholderia sp. M701</name>
    <dbReference type="NCBI Taxonomy" id="326454"/>
    <lineage>
        <taxon>Bacteria</taxon>
        <taxon>Pseudomonadati</taxon>
        <taxon>Pseudomonadota</taxon>
        <taxon>Betaproteobacteria</taxon>
        <taxon>Burkholderiales</taxon>
        <taxon>Burkholderiaceae</taxon>
        <taxon>Burkholderia</taxon>
    </lineage>
</organism>
<sequence>MEKTANRHASSYLGKWLRDKQLGHVASVTHITDEHVFYRLCSGESNHRDGMTLSAIEERFEILDEPTGQQSHFDVIIYSLIRANQRLTFDIIWQRPDSIYLGADDGDYLVFVASNGYQVISRSRMDIQTERLWLLGARENERSGSMVFSSNEKRDQAYDGFMLALDEWCESVRAGRFYPRSISLKHESVADELEACDLTGTSPETRAIVLRAVHALRALPTARAVAA</sequence>
<accession>V5YND6</accession>
<geneLocation type="plasmid" evidence="1">
    <name>pM7012</name>
</geneLocation>
<reference evidence="1" key="2">
    <citation type="submission" date="2024-06" db="EMBL/GenBank/DDBJ databases">
        <authorList>
            <person name="Sakai Y."/>
            <person name="Fujii T."/>
        </authorList>
    </citation>
    <scope>NUCLEOTIDE SEQUENCE</scope>
    <source>
        <strain evidence="1">M701</strain>
        <plasmid evidence="1">pM7012</plasmid>
    </source>
</reference>
<name>V5YND6_9BURK</name>
<evidence type="ECO:0000313" key="1">
    <source>
        <dbReference type="EMBL" id="BAO19095.1"/>
    </source>
</evidence>
<keyword evidence="1" id="KW-0614">Plasmid</keyword>
<dbReference type="EMBL" id="AB853026">
    <property type="protein sequence ID" value="BAO19095.1"/>
    <property type="molecule type" value="Genomic_DNA"/>
</dbReference>